<keyword evidence="14" id="KW-1185">Reference proteome</keyword>
<dbReference type="Pfam" id="PF00520">
    <property type="entry name" value="Ion_trans"/>
    <property type="match status" value="1"/>
</dbReference>
<evidence type="ECO:0000256" key="3">
    <source>
        <dbReference type="ARBA" id="ARBA00022692"/>
    </source>
</evidence>
<evidence type="ECO:0000256" key="9">
    <source>
        <dbReference type="SAM" id="Phobius"/>
    </source>
</evidence>
<evidence type="ECO:0000259" key="10">
    <source>
        <dbReference type="Pfam" id="PF00520"/>
    </source>
</evidence>
<evidence type="ECO:0000256" key="1">
    <source>
        <dbReference type="ARBA" id="ARBA00004141"/>
    </source>
</evidence>
<feature type="domain" description="Ion transport" evidence="10">
    <location>
        <begin position="703"/>
        <end position="948"/>
    </location>
</feature>
<evidence type="ECO:0000256" key="7">
    <source>
        <dbReference type="ARBA" id="ARBA00023303"/>
    </source>
</evidence>
<evidence type="ECO:0000259" key="12">
    <source>
        <dbReference type="Pfam" id="PF25508"/>
    </source>
</evidence>
<keyword evidence="5" id="KW-0406">Ion transport</keyword>
<reference evidence="13" key="1">
    <citation type="submission" date="2025-08" db="UniProtKB">
        <authorList>
            <consortium name="Ensembl"/>
        </authorList>
    </citation>
    <scope>IDENTIFICATION</scope>
</reference>
<evidence type="ECO:0000259" key="11">
    <source>
        <dbReference type="Pfam" id="PF18139"/>
    </source>
</evidence>
<evidence type="ECO:0000256" key="4">
    <source>
        <dbReference type="ARBA" id="ARBA00022989"/>
    </source>
</evidence>
<dbReference type="Ensembl" id="ENSGMOT00000031165.1">
    <property type="protein sequence ID" value="ENSGMOP00000051353.1"/>
    <property type="gene ID" value="ENSGMOG00000024633.1"/>
</dbReference>
<reference evidence="13" key="2">
    <citation type="submission" date="2025-09" db="UniProtKB">
        <authorList>
            <consortium name="Ensembl"/>
        </authorList>
    </citation>
    <scope>IDENTIFICATION</scope>
</reference>
<feature type="transmembrane region" description="Helical" evidence="9">
    <location>
        <begin position="829"/>
        <end position="853"/>
    </location>
</feature>
<dbReference type="InterPro" id="IPR057366">
    <property type="entry name" value="TRPM-like"/>
</dbReference>
<feature type="transmembrane region" description="Helical" evidence="9">
    <location>
        <begin position="766"/>
        <end position="785"/>
    </location>
</feature>
<dbReference type="AlphaFoldDB" id="A0A8C5BUT7"/>
<evidence type="ECO:0000313" key="13">
    <source>
        <dbReference type="Ensembl" id="ENSGMOP00000051353.1"/>
    </source>
</evidence>
<dbReference type="InterPro" id="IPR005821">
    <property type="entry name" value="Ion_trans_dom"/>
</dbReference>
<dbReference type="InterPro" id="IPR041491">
    <property type="entry name" value="TRPM_SLOG"/>
</dbReference>
<proteinExistence type="predicted"/>
<dbReference type="Pfam" id="PF18139">
    <property type="entry name" value="LSDAT_euk"/>
    <property type="match status" value="1"/>
</dbReference>
<gene>
    <name evidence="13" type="primary">trpm4a</name>
</gene>
<name>A0A8C5BUT7_GADMO</name>
<dbReference type="Proteomes" id="UP000694546">
    <property type="component" value="Chromosome 2"/>
</dbReference>
<keyword evidence="7" id="KW-0407">Ion channel</keyword>
<keyword evidence="2" id="KW-0813">Transport</keyword>
<protein>
    <submittedName>
        <fullName evidence="13">Transient receptor potential cation channel, subfamily M, member 4a</fullName>
    </submittedName>
</protein>
<keyword evidence="3 9" id="KW-0812">Transmembrane</keyword>
<dbReference type="PANTHER" id="PTHR13800">
    <property type="entry name" value="TRANSIENT RECEPTOR POTENTIAL CATION CHANNEL, SUBFAMILY M, MEMBER 6"/>
    <property type="match status" value="1"/>
</dbReference>
<sequence>PPSCNGALCQCGGPRGTHGSNATGDYFGAAIVSQWDSGQHSSEYPTDAFGEVEFTGAGRRHSHFLRLSRDTPPQIVFTLMTAHWGVPSPNLVVSVVGGGGEGQEKVKPWVREVMRNGLVRAAQSTGAWILTGGLREGVGRCVGEAVRDHAAAAPSLSQKKVVAVGVAPWGLVHNRQQLVNAQGSFPARYYVQNTSQDTCGLDSNYQAFLLVDDGTVGQRGGETGFLSNLEDYISHQRTGSGSIEIPVLCMLISGEAKMLQRVDHSLRKAIPWLVLGGSGPAADLITEILEEVSLGSSPSSPLPEGGEGGEGPSTELRDRVREKVRRHFPAEANLEKLVDWVLSIHKNRDLITVFHQEQEGSDDFDTVLLKALVQASKRVASHASEYTEELKLAVAWNRVDIAKSELFNGDIHWKYEDLEDSMTDALVNDKPQFVRLFCENGLNILHYLSYSRLESLYRSLADSSLAYTLLQRRLAERQAAATSLTQLDGVSRLLYDLLGDGCQPFYSAQLGLDPGASTRRAIRHVNKLLLGDCLYRDQRCLSPWASLFIWAVLQNRSEMAVYFWEMASESVLSALSGCKILRELSKLEDETESKVSMKELAQKFENLAQDVFSSCYQSNERRCFTLLIRQSPVWAGATCLQMATAADARLFFSHDGVQTLLSQIWWGDMERNTKVWKLVFAFFRWRNFWFAPVTSFLGNVLMYFLFLCLFAYVLLVDFKGPPPKGPSISEMVLYFWVFTMVCEEIRQVGQRFTTKCTLLIFRQDCFFHYMITLLILGPAFFQFLSYHFGRALMALDFMVFTLRLIHIFAIHKQLGPKIIIVSKMMKDVFFFLFFLFVWLMAYGVANQALLYSYDPRPSWIFRRVFYRPYLHIFGQIPINEMDADKLLEVECTNNRTLIEGGMEPCMDGSYNWLVVLLLVVYLLVTNILLINLLIAMFSYTFSKVQDHSDTHWKFQRYNLIVEYHSRPCLAPPFIILSHLHLFIKRFVRRIPSAKVKHFGRTFTFLKGTCCYKYIIYIRHKQCSSRVYSVLTL</sequence>
<feature type="domain" description="TRPM SLOG" evidence="11">
    <location>
        <begin position="63"/>
        <end position="286"/>
    </location>
</feature>
<evidence type="ECO:0000256" key="8">
    <source>
        <dbReference type="SAM" id="MobiDB-lite"/>
    </source>
</evidence>
<keyword evidence="4 9" id="KW-1133">Transmembrane helix</keyword>
<evidence type="ECO:0000256" key="2">
    <source>
        <dbReference type="ARBA" id="ARBA00022448"/>
    </source>
</evidence>
<feature type="transmembrane region" description="Helical" evidence="9">
    <location>
        <begin position="912"/>
        <end position="934"/>
    </location>
</feature>
<feature type="compositionally biased region" description="Low complexity" evidence="8">
    <location>
        <begin position="295"/>
        <end position="304"/>
    </location>
</feature>
<dbReference type="Pfam" id="PF25508">
    <property type="entry name" value="TRPM2"/>
    <property type="match status" value="1"/>
</dbReference>
<dbReference type="GO" id="GO:0005227">
    <property type="term" value="F:calcium-activated cation channel activity"/>
    <property type="evidence" value="ECO:0007669"/>
    <property type="project" value="TreeGrafter"/>
</dbReference>
<dbReference type="InterPro" id="IPR050927">
    <property type="entry name" value="TRPM"/>
</dbReference>
<dbReference type="GO" id="GO:0005886">
    <property type="term" value="C:plasma membrane"/>
    <property type="evidence" value="ECO:0007669"/>
    <property type="project" value="TreeGrafter"/>
</dbReference>
<feature type="transmembrane region" description="Helical" evidence="9">
    <location>
        <begin position="688"/>
        <end position="715"/>
    </location>
</feature>
<feature type="domain" description="TRPM-like" evidence="12">
    <location>
        <begin position="405"/>
        <end position="654"/>
    </location>
</feature>
<evidence type="ECO:0000256" key="5">
    <source>
        <dbReference type="ARBA" id="ARBA00023065"/>
    </source>
</evidence>
<evidence type="ECO:0000256" key="6">
    <source>
        <dbReference type="ARBA" id="ARBA00023136"/>
    </source>
</evidence>
<dbReference type="GeneTree" id="ENSGT00940000158693"/>
<accession>A0A8C5BUT7</accession>
<keyword evidence="6 9" id="KW-0472">Membrane</keyword>
<comment type="subcellular location">
    <subcellularLocation>
        <location evidence="1">Membrane</location>
        <topology evidence="1">Multi-pass membrane protein</topology>
    </subcellularLocation>
</comment>
<dbReference type="PANTHER" id="PTHR13800:SF6">
    <property type="entry name" value="TRANSIENT RECEPTOR POTENTIAL CATION CHANNEL SUBFAMILY M MEMBER 4"/>
    <property type="match status" value="1"/>
</dbReference>
<organism evidence="13 14">
    <name type="scientific">Gadus morhua</name>
    <name type="common">Atlantic cod</name>
    <dbReference type="NCBI Taxonomy" id="8049"/>
    <lineage>
        <taxon>Eukaryota</taxon>
        <taxon>Metazoa</taxon>
        <taxon>Chordata</taxon>
        <taxon>Craniata</taxon>
        <taxon>Vertebrata</taxon>
        <taxon>Euteleostomi</taxon>
        <taxon>Actinopterygii</taxon>
        <taxon>Neopterygii</taxon>
        <taxon>Teleostei</taxon>
        <taxon>Neoteleostei</taxon>
        <taxon>Acanthomorphata</taxon>
        <taxon>Zeiogadaria</taxon>
        <taxon>Gadariae</taxon>
        <taxon>Gadiformes</taxon>
        <taxon>Gadoidei</taxon>
        <taxon>Gadidae</taxon>
        <taxon>Gadus</taxon>
    </lineage>
</organism>
<evidence type="ECO:0000313" key="14">
    <source>
        <dbReference type="Proteomes" id="UP000694546"/>
    </source>
</evidence>
<dbReference type="GO" id="GO:0099604">
    <property type="term" value="F:ligand-gated calcium channel activity"/>
    <property type="evidence" value="ECO:0007669"/>
    <property type="project" value="TreeGrafter"/>
</dbReference>
<feature type="region of interest" description="Disordered" evidence="8">
    <location>
        <begin position="295"/>
        <end position="317"/>
    </location>
</feature>